<dbReference type="STRING" id="629741.GCWU000324_00788"/>
<dbReference type="PANTHER" id="PTHR35799:SF1">
    <property type="entry name" value="S-RIBOSYLHOMOCYSTEINE LYASE"/>
    <property type="match status" value="1"/>
</dbReference>
<feature type="binding site" evidence="14">
    <location>
        <position position="256"/>
    </location>
    <ligand>
        <name>Fe cation</name>
        <dbReference type="ChEBI" id="CHEBI:24875"/>
    </ligand>
</feature>
<evidence type="ECO:0000256" key="2">
    <source>
        <dbReference type="ARBA" id="ARBA00007311"/>
    </source>
</evidence>
<proteinExistence type="inferred from homology"/>
<keyword evidence="16" id="KW-1185">Reference proteome</keyword>
<evidence type="ECO:0000256" key="3">
    <source>
        <dbReference type="ARBA" id="ARBA00011738"/>
    </source>
</evidence>
<evidence type="ECO:0000313" key="15">
    <source>
        <dbReference type="EMBL" id="EEP68879.1"/>
    </source>
</evidence>
<dbReference type="InterPro" id="IPR037005">
    <property type="entry name" value="LuxS_sf"/>
</dbReference>
<dbReference type="Pfam" id="PF02664">
    <property type="entry name" value="LuxS"/>
    <property type="match status" value="1"/>
</dbReference>
<keyword evidence="6 14" id="KW-0673">Quorum sensing</keyword>
<comment type="caution">
    <text evidence="15">The sequence shown here is derived from an EMBL/GenBank/DDBJ whole genome shotgun (WGS) entry which is preliminary data.</text>
</comment>
<comment type="subunit">
    <text evidence="3 14">Homodimer.</text>
</comment>
<keyword evidence="7 14" id="KW-0479">Metal-binding</keyword>
<dbReference type="InterPro" id="IPR011249">
    <property type="entry name" value="Metalloenz_LuxS/M16"/>
</dbReference>
<dbReference type="EMBL" id="ACJW02000002">
    <property type="protein sequence ID" value="EEP68879.1"/>
    <property type="molecule type" value="Genomic_DNA"/>
</dbReference>
<reference evidence="15" key="1">
    <citation type="submission" date="2009-04" db="EMBL/GenBank/DDBJ databases">
        <authorList>
            <person name="Weinstock G."/>
            <person name="Sodergren E."/>
            <person name="Clifton S."/>
            <person name="Fulton L."/>
            <person name="Fulton B."/>
            <person name="Courtney L."/>
            <person name="Fronick C."/>
            <person name="Harrison M."/>
            <person name="Strong C."/>
            <person name="Farmer C."/>
            <person name="Delahaunty K."/>
            <person name="Markovic C."/>
            <person name="Hall O."/>
            <person name="Minx P."/>
            <person name="Tomlinson C."/>
            <person name="Mitreva M."/>
            <person name="Nelson J."/>
            <person name="Hou S."/>
            <person name="Wollam A."/>
            <person name="Pepin K.H."/>
            <person name="Johnson M."/>
            <person name="Bhonagiri V."/>
            <person name="Nash W.E."/>
            <person name="Warren W."/>
            <person name="Chinwalla A."/>
            <person name="Mardis E.R."/>
            <person name="Wilson R.K."/>
        </authorList>
    </citation>
    <scope>NUCLEOTIDE SEQUENCE [LARGE SCALE GENOMIC DNA]</scope>
    <source>
        <strain evidence="15">ATCC 51147</strain>
    </source>
</reference>
<evidence type="ECO:0000256" key="9">
    <source>
        <dbReference type="ARBA" id="ARBA00023004"/>
    </source>
</evidence>
<evidence type="ECO:0000256" key="12">
    <source>
        <dbReference type="ARBA" id="ARBA00030600"/>
    </source>
</evidence>
<comment type="function">
    <text evidence="11 14">Involved in the synthesis of autoinducer 2 (AI-2) which is secreted by bacteria and is used to communicate both the cell density and the metabolic potential of the environment. The regulation of gene expression in response to changes in cell density is called quorum sensing. Catalyzes the transformation of S-ribosylhomocysteine (RHC) to homocysteine (HC) and 4,5-dihydroxy-2,3-pentadione (DPD).</text>
</comment>
<sequence>MCACVAIAAFAVVDDVGMGGCVVFVGVDGWAFFVVAGVECEQARQHEGDGFACHWVFLAEGFSGCLNGVGGQHGASKIDARCRDGCGEGSLKLRFAKQNRRNPFSGCLNGLFRVKFALSPNLQKESPMTEITAEKRMNVESFNLDHTKVKAPYVRLACVTDGDHGDIIYKYDLRVCQPNQDHMEMPSLHSLEHLMAELSRNHSDKIVDISPMGCQTGFYVTLLNMPEYQDALDLIEATLKDVVVAKEVPACNVVQCGWAASHSLEGAQKIAQYLLDKRSEWTEIFA</sequence>
<comment type="cofactor">
    <cofactor evidence="14">
        <name>Fe cation</name>
        <dbReference type="ChEBI" id="CHEBI:24875"/>
    </cofactor>
    <text evidence="14">Binds 1 Fe cation per subunit.</text>
</comment>
<feature type="binding site" evidence="14">
    <location>
        <position position="193"/>
    </location>
    <ligand>
        <name>Fe cation</name>
        <dbReference type="ChEBI" id="CHEBI:24875"/>
    </ligand>
</feature>
<keyword evidence="9 14" id="KW-0408">Iron</keyword>
<dbReference type="GO" id="GO:0005506">
    <property type="term" value="F:iron ion binding"/>
    <property type="evidence" value="ECO:0007669"/>
    <property type="project" value="InterPro"/>
</dbReference>
<dbReference type="HAMAP" id="MF_00091">
    <property type="entry name" value="LuxS"/>
    <property type="match status" value="1"/>
</dbReference>
<evidence type="ECO:0000256" key="13">
    <source>
        <dbReference type="ARBA" id="ARBA00031777"/>
    </source>
</evidence>
<comment type="catalytic activity">
    <reaction evidence="1 14">
        <text>S-(5-deoxy-D-ribos-5-yl)-L-homocysteine = (S)-4,5-dihydroxypentane-2,3-dione + L-homocysteine</text>
        <dbReference type="Rhea" id="RHEA:17753"/>
        <dbReference type="ChEBI" id="CHEBI:29484"/>
        <dbReference type="ChEBI" id="CHEBI:58195"/>
        <dbReference type="ChEBI" id="CHEBI:58199"/>
        <dbReference type="EC" id="4.4.1.21"/>
    </reaction>
</comment>
<keyword evidence="8 14" id="KW-0071">Autoinducer synthesis</keyword>
<evidence type="ECO:0000256" key="1">
    <source>
        <dbReference type="ARBA" id="ARBA00000297"/>
    </source>
</evidence>
<name>C4GF74_9NEIS</name>
<dbReference type="NCBIfam" id="NF002604">
    <property type="entry name" value="PRK02260.1-4"/>
    <property type="match status" value="1"/>
</dbReference>
<dbReference type="SUPFAM" id="SSF63411">
    <property type="entry name" value="LuxS/MPP-like metallohydrolase"/>
    <property type="match status" value="1"/>
</dbReference>
<gene>
    <name evidence="14 15" type="primary">luxS</name>
    <name evidence="15" type="ORF">GCWU000324_00788</name>
</gene>
<dbReference type="GO" id="GO:0043768">
    <property type="term" value="F:S-ribosylhomocysteine lyase activity"/>
    <property type="evidence" value="ECO:0007669"/>
    <property type="project" value="UniProtKB-UniRule"/>
</dbReference>
<comment type="similarity">
    <text evidence="2 14">Belongs to the LuxS family.</text>
</comment>
<dbReference type="InterPro" id="IPR003815">
    <property type="entry name" value="S-ribosylhomocysteinase"/>
</dbReference>
<dbReference type="HOGENOM" id="CLU_972479_0_0_4"/>
<dbReference type="PRINTS" id="PR01487">
    <property type="entry name" value="LUXSPROTEIN"/>
</dbReference>
<evidence type="ECO:0000256" key="14">
    <source>
        <dbReference type="HAMAP-Rule" id="MF_00091"/>
    </source>
</evidence>
<dbReference type="GO" id="GO:0009372">
    <property type="term" value="P:quorum sensing"/>
    <property type="evidence" value="ECO:0007669"/>
    <property type="project" value="UniProtKB-UniRule"/>
</dbReference>
<feature type="binding site" evidence="14">
    <location>
        <position position="189"/>
    </location>
    <ligand>
        <name>Fe cation</name>
        <dbReference type="ChEBI" id="CHEBI:24875"/>
    </ligand>
</feature>
<dbReference type="Gene3D" id="3.30.1360.80">
    <property type="entry name" value="S-ribosylhomocysteinase (LuxS)"/>
    <property type="match status" value="1"/>
</dbReference>
<evidence type="ECO:0000256" key="11">
    <source>
        <dbReference type="ARBA" id="ARBA00024654"/>
    </source>
</evidence>
<evidence type="ECO:0000313" key="16">
    <source>
        <dbReference type="Proteomes" id="UP000003009"/>
    </source>
</evidence>
<evidence type="ECO:0000256" key="8">
    <source>
        <dbReference type="ARBA" id="ARBA00022929"/>
    </source>
</evidence>
<evidence type="ECO:0000256" key="4">
    <source>
        <dbReference type="ARBA" id="ARBA00012240"/>
    </source>
</evidence>
<evidence type="ECO:0000256" key="6">
    <source>
        <dbReference type="ARBA" id="ARBA00022654"/>
    </source>
</evidence>
<protein>
    <recommendedName>
        <fullName evidence="5 14">S-ribosylhomocysteine lyase</fullName>
        <ecNumber evidence="4 14">4.4.1.21</ecNumber>
    </recommendedName>
    <alternativeName>
        <fullName evidence="12 14">AI-2 synthesis protein</fullName>
    </alternativeName>
    <alternativeName>
        <fullName evidence="13 14">Autoinducer-2 production protein LuxS</fullName>
    </alternativeName>
</protein>
<evidence type="ECO:0000256" key="7">
    <source>
        <dbReference type="ARBA" id="ARBA00022723"/>
    </source>
</evidence>
<evidence type="ECO:0000256" key="10">
    <source>
        <dbReference type="ARBA" id="ARBA00023239"/>
    </source>
</evidence>
<evidence type="ECO:0000256" key="5">
    <source>
        <dbReference type="ARBA" id="ARBA00015130"/>
    </source>
</evidence>
<dbReference type="EC" id="4.4.1.21" evidence="4 14"/>
<dbReference type="AlphaFoldDB" id="C4GF74"/>
<organism evidence="15 16">
    <name type="scientific">Kingella oralis ATCC 51147</name>
    <dbReference type="NCBI Taxonomy" id="629741"/>
    <lineage>
        <taxon>Bacteria</taxon>
        <taxon>Pseudomonadati</taxon>
        <taxon>Pseudomonadota</taxon>
        <taxon>Betaproteobacteria</taxon>
        <taxon>Neisseriales</taxon>
        <taxon>Neisseriaceae</taxon>
        <taxon>Kingella</taxon>
    </lineage>
</organism>
<dbReference type="Proteomes" id="UP000003009">
    <property type="component" value="Unassembled WGS sequence"/>
</dbReference>
<keyword evidence="10 14" id="KW-0456">Lyase</keyword>
<dbReference type="PANTHER" id="PTHR35799">
    <property type="entry name" value="S-RIBOSYLHOMOCYSTEINE LYASE"/>
    <property type="match status" value="1"/>
</dbReference>
<accession>C4GF74</accession>